<keyword evidence="3" id="KW-1185">Reference proteome</keyword>
<organism evidence="2 3">
    <name type="scientific">Sesamum alatum</name>
    <dbReference type="NCBI Taxonomy" id="300844"/>
    <lineage>
        <taxon>Eukaryota</taxon>
        <taxon>Viridiplantae</taxon>
        <taxon>Streptophyta</taxon>
        <taxon>Embryophyta</taxon>
        <taxon>Tracheophyta</taxon>
        <taxon>Spermatophyta</taxon>
        <taxon>Magnoliopsida</taxon>
        <taxon>eudicotyledons</taxon>
        <taxon>Gunneridae</taxon>
        <taxon>Pentapetalae</taxon>
        <taxon>asterids</taxon>
        <taxon>lamiids</taxon>
        <taxon>Lamiales</taxon>
        <taxon>Pedaliaceae</taxon>
        <taxon>Sesamum</taxon>
    </lineage>
</organism>
<evidence type="ECO:0000313" key="3">
    <source>
        <dbReference type="Proteomes" id="UP001293254"/>
    </source>
</evidence>
<reference evidence="2" key="2">
    <citation type="journal article" date="2024" name="Plant">
        <title>Genomic evolution and insights into agronomic trait innovations of Sesamum species.</title>
        <authorList>
            <person name="Miao H."/>
            <person name="Wang L."/>
            <person name="Qu L."/>
            <person name="Liu H."/>
            <person name="Sun Y."/>
            <person name="Le M."/>
            <person name="Wang Q."/>
            <person name="Wei S."/>
            <person name="Zheng Y."/>
            <person name="Lin W."/>
            <person name="Duan Y."/>
            <person name="Cao H."/>
            <person name="Xiong S."/>
            <person name="Wang X."/>
            <person name="Wei L."/>
            <person name="Li C."/>
            <person name="Ma Q."/>
            <person name="Ju M."/>
            <person name="Zhao R."/>
            <person name="Li G."/>
            <person name="Mu C."/>
            <person name="Tian Q."/>
            <person name="Mei H."/>
            <person name="Zhang T."/>
            <person name="Gao T."/>
            <person name="Zhang H."/>
        </authorList>
    </citation>
    <scope>NUCLEOTIDE SEQUENCE</scope>
    <source>
        <strain evidence="2">3651</strain>
    </source>
</reference>
<comment type="caution">
    <text evidence="2">The sequence shown here is derived from an EMBL/GenBank/DDBJ whole genome shotgun (WGS) entry which is preliminary data.</text>
</comment>
<feature type="compositionally biased region" description="Polar residues" evidence="1">
    <location>
        <begin position="256"/>
        <end position="265"/>
    </location>
</feature>
<gene>
    <name evidence="2" type="ORF">Salat_2504000</name>
</gene>
<feature type="region of interest" description="Disordered" evidence="1">
    <location>
        <begin position="231"/>
        <end position="267"/>
    </location>
</feature>
<dbReference type="AlphaFoldDB" id="A0AAE1XRQ6"/>
<sequence>MVISSICVMFFLSRPTRLLGARLYSFFRQCGVLKYRRSLTIVLLLFNHAEDFLGVLELRPWIFDKNLVVLGPLSARDDPLLVNLDWCPFFVDVHDLKLGQWTVEGFSDPGVHTPYGAWLRAVRPVRRFGVTLDLVWPTYVRSSPSSSGCSGSVHRGHHIFGGFRRRVDGGASLVARESGSTIPSPRRLAEHRQLDLEVGHQFNEQLKDAVSGPGHIEAQFPGDCPVLSRPASPSLGLADGRPSSRRASSIAGGPVNPTNIVQSGQRPADFSERNLGAKSLAGDRSSWPVVTPPQGLNSVSFVLFSRPVHSALNITEGSREFVGSSTLVEVPLTTQPSTFSAIVPVSGRGYGHRARGRRVGSARRI</sequence>
<accession>A0AAE1XRQ6</accession>
<dbReference type="EMBL" id="JACGWO010000010">
    <property type="protein sequence ID" value="KAK4416785.1"/>
    <property type="molecule type" value="Genomic_DNA"/>
</dbReference>
<evidence type="ECO:0008006" key="4">
    <source>
        <dbReference type="Google" id="ProtNLM"/>
    </source>
</evidence>
<protein>
    <recommendedName>
        <fullName evidence="4">DUF4283 domain-containing protein</fullName>
    </recommendedName>
</protein>
<reference evidence="2" key="1">
    <citation type="submission" date="2020-06" db="EMBL/GenBank/DDBJ databases">
        <authorList>
            <person name="Li T."/>
            <person name="Hu X."/>
            <person name="Zhang T."/>
            <person name="Song X."/>
            <person name="Zhang H."/>
            <person name="Dai N."/>
            <person name="Sheng W."/>
            <person name="Hou X."/>
            <person name="Wei L."/>
        </authorList>
    </citation>
    <scope>NUCLEOTIDE SEQUENCE</scope>
    <source>
        <strain evidence="2">3651</strain>
        <tissue evidence="2">Leaf</tissue>
    </source>
</reference>
<name>A0AAE1XRQ6_9LAMI</name>
<proteinExistence type="predicted"/>
<evidence type="ECO:0000256" key="1">
    <source>
        <dbReference type="SAM" id="MobiDB-lite"/>
    </source>
</evidence>
<dbReference type="Proteomes" id="UP001293254">
    <property type="component" value="Unassembled WGS sequence"/>
</dbReference>
<evidence type="ECO:0000313" key="2">
    <source>
        <dbReference type="EMBL" id="KAK4416785.1"/>
    </source>
</evidence>